<evidence type="ECO:0000313" key="2">
    <source>
        <dbReference type="Proteomes" id="UP001152795"/>
    </source>
</evidence>
<dbReference type="EMBL" id="CACRXK020009237">
    <property type="protein sequence ID" value="CAB4016733.1"/>
    <property type="molecule type" value="Genomic_DNA"/>
</dbReference>
<dbReference type="OrthoDB" id="8046937at2759"/>
<proteinExistence type="predicted"/>
<sequence length="131" mass="14823">MDRFLDQNRPGNGSHLQKIAEFLMPFRNDVVVGLLIGTNCARAIKPREIIPGNDDDPYAKRTALGWGIVGIVKAKVNEESDENYVVVNRVITHEANVGPDRRICHLALRAELKEIMNPSMFNQMFELDFSE</sequence>
<organism evidence="1 2">
    <name type="scientific">Paramuricea clavata</name>
    <name type="common">Red gorgonian</name>
    <name type="synonym">Violescent sea-whip</name>
    <dbReference type="NCBI Taxonomy" id="317549"/>
    <lineage>
        <taxon>Eukaryota</taxon>
        <taxon>Metazoa</taxon>
        <taxon>Cnidaria</taxon>
        <taxon>Anthozoa</taxon>
        <taxon>Octocorallia</taxon>
        <taxon>Malacalcyonacea</taxon>
        <taxon>Plexauridae</taxon>
        <taxon>Paramuricea</taxon>
    </lineage>
</organism>
<evidence type="ECO:0000313" key="1">
    <source>
        <dbReference type="EMBL" id="CAB4016733.1"/>
    </source>
</evidence>
<comment type="caution">
    <text evidence="1">The sequence shown here is derived from an EMBL/GenBank/DDBJ whole genome shotgun (WGS) entry which is preliminary data.</text>
</comment>
<dbReference type="Proteomes" id="UP001152795">
    <property type="component" value="Unassembled WGS sequence"/>
</dbReference>
<keyword evidence="2" id="KW-1185">Reference proteome</keyword>
<dbReference type="AlphaFoldDB" id="A0A7D9ITG3"/>
<gene>
    <name evidence="1" type="ORF">PACLA_8A086785</name>
</gene>
<accession>A0A7D9ITG3</accession>
<reference evidence="1" key="1">
    <citation type="submission" date="2020-04" db="EMBL/GenBank/DDBJ databases">
        <authorList>
            <person name="Alioto T."/>
            <person name="Alioto T."/>
            <person name="Gomez Garrido J."/>
        </authorList>
    </citation>
    <scope>NUCLEOTIDE SEQUENCE</scope>
    <source>
        <strain evidence="1">A484AB</strain>
    </source>
</reference>
<dbReference type="PANTHER" id="PTHR47331">
    <property type="entry name" value="PHD-TYPE DOMAIN-CONTAINING PROTEIN"/>
    <property type="match status" value="1"/>
</dbReference>
<protein>
    <submittedName>
        <fullName evidence="1">Uncharacterized protein</fullName>
    </submittedName>
</protein>
<name>A0A7D9ITG3_PARCT</name>